<dbReference type="Gene3D" id="3.30.1380.10">
    <property type="match status" value="1"/>
</dbReference>
<dbReference type="GO" id="GO:0008233">
    <property type="term" value="F:peptidase activity"/>
    <property type="evidence" value="ECO:0007669"/>
    <property type="project" value="InterPro"/>
</dbReference>
<evidence type="ECO:0000313" key="2">
    <source>
        <dbReference type="EMBL" id="KAA9135835.1"/>
    </source>
</evidence>
<accession>A0A5N0TL08</accession>
<dbReference type="InterPro" id="IPR009045">
    <property type="entry name" value="Zn_M74/Hedgehog-like"/>
</dbReference>
<proteinExistence type="predicted"/>
<dbReference type="RefSeq" id="WP_150891689.1">
    <property type="nucleotide sequence ID" value="NZ_VYUY01000003.1"/>
</dbReference>
<keyword evidence="3" id="KW-1185">Reference proteome</keyword>
<sequence length="209" mass="22152">MSHTVLPPFRDERPTRVRRRITFVALGVCLAALVAALATVLAGLAGAALASSVAGDPDRSGGLVASGSPLQVTEVDEPALAGLDARLRDALAEAAADAAEQGIEIRVTSGWRSEAYQRRLMEDAIRTHGSEAEARRYVAPPEQSRHVTGDAVDLAPVDAQYWLIQYGDAYGLCQIYANESWHFELATTPGGVCPELREDASDGRAPATG</sequence>
<dbReference type="EMBL" id="VYUY01000003">
    <property type="protein sequence ID" value="KAA9135835.1"/>
    <property type="molecule type" value="Genomic_DNA"/>
</dbReference>
<name>A0A5N0TL08_9MICO</name>
<dbReference type="AlphaFoldDB" id="A0A5N0TL08"/>
<feature type="domain" description="D-alanyl-D-alanine carboxypeptidase-like core" evidence="1">
    <location>
        <begin position="83"/>
        <end position="161"/>
    </location>
</feature>
<evidence type="ECO:0000313" key="3">
    <source>
        <dbReference type="Proteomes" id="UP000326838"/>
    </source>
</evidence>
<comment type="caution">
    <text evidence="2">The sequence shown here is derived from an EMBL/GenBank/DDBJ whole genome shotgun (WGS) entry which is preliminary data.</text>
</comment>
<evidence type="ECO:0000259" key="1">
    <source>
        <dbReference type="Pfam" id="PF02557"/>
    </source>
</evidence>
<dbReference type="CDD" id="cd14846">
    <property type="entry name" value="Peptidase_M15_like"/>
    <property type="match status" value="1"/>
</dbReference>
<dbReference type="Pfam" id="PF02557">
    <property type="entry name" value="VanY"/>
    <property type="match status" value="1"/>
</dbReference>
<gene>
    <name evidence="2" type="ORF">F6B40_01220</name>
</gene>
<organism evidence="2 3">
    <name type="scientific">Microbacterium caowuchunii</name>
    <dbReference type="NCBI Taxonomy" id="2614638"/>
    <lineage>
        <taxon>Bacteria</taxon>
        <taxon>Bacillati</taxon>
        <taxon>Actinomycetota</taxon>
        <taxon>Actinomycetes</taxon>
        <taxon>Micrococcales</taxon>
        <taxon>Microbacteriaceae</taxon>
        <taxon>Microbacterium</taxon>
    </lineage>
</organism>
<dbReference type="SUPFAM" id="SSF55166">
    <property type="entry name" value="Hedgehog/DD-peptidase"/>
    <property type="match status" value="1"/>
</dbReference>
<dbReference type="InterPro" id="IPR052179">
    <property type="entry name" value="DD-CPase-like"/>
</dbReference>
<dbReference type="PANTHER" id="PTHR34385:SF1">
    <property type="entry name" value="PEPTIDOGLYCAN L-ALANYL-D-GLUTAMATE ENDOPEPTIDASE CWLK"/>
    <property type="match status" value="1"/>
</dbReference>
<dbReference type="PANTHER" id="PTHR34385">
    <property type="entry name" value="D-ALANYL-D-ALANINE CARBOXYPEPTIDASE"/>
    <property type="match status" value="1"/>
</dbReference>
<reference evidence="3" key="1">
    <citation type="submission" date="2019-09" db="EMBL/GenBank/DDBJ databases">
        <title>Mumia zhuanghuii sp. nov. isolated from the intestinal contents of plateau pika (Ochotona curzoniae) in the Qinghai-Tibet plateau of China.</title>
        <authorList>
            <person name="Tian Z."/>
        </authorList>
    </citation>
    <scope>NUCLEOTIDE SEQUENCE [LARGE SCALE GENOMIC DNA]</scope>
    <source>
        <strain evidence="3">L-033</strain>
    </source>
</reference>
<protein>
    <submittedName>
        <fullName evidence="2">M15 family metallopeptidase</fullName>
    </submittedName>
</protein>
<dbReference type="Proteomes" id="UP000326838">
    <property type="component" value="Unassembled WGS sequence"/>
</dbReference>
<dbReference type="GO" id="GO:0006508">
    <property type="term" value="P:proteolysis"/>
    <property type="evidence" value="ECO:0007669"/>
    <property type="project" value="InterPro"/>
</dbReference>
<dbReference type="InterPro" id="IPR003709">
    <property type="entry name" value="VanY-like_core_dom"/>
</dbReference>